<dbReference type="Proteomes" id="UP000582213">
    <property type="component" value="Unassembled WGS sequence"/>
</dbReference>
<keyword evidence="1" id="KW-1133">Transmembrane helix</keyword>
<evidence type="ECO:0000313" key="2">
    <source>
        <dbReference type="EMBL" id="MBB5253538.1"/>
    </source>
</evidence>
<dbReference type="RefSeq" id="WP_184650992.1">
    <property type="nucleotide sequence ID" value="NZ_CP045484.1"/>
</dbReference>
<dbReference type="GeneID" id="42801520"/>
<proteinExistence type="predicted"/>
<dbReference type="OrthoDB" id="44117at2157"/>
<name>A0A7J9RRF2_SULOH</name>
<feature type="transmembrane region" description="Helical" evidence="1">
    <location>
        <begin position="98"/>
        <end position="118"/>
    </location>
</feature>
<dbReference type="AlphaFoldDB" id="A0A7J9RRF2"/>
<feature type="transmembrane region" description="Helical" evidence="1">
    <location>
        <begin position="35"/>
        <end position="54"/>
    </location>
</feature>
<sequence>MEFVSLFVFVSGIIVALLTLYFSPDFGRVKPNKRNLSTIFLSLALAGIGLWLYYIDRPTYIAKPIKPILPPGNFDTYFGLYGPQVEYIRIPPPWYANLWSETLTSGVILLALVVFLHFRPRK</sequence>
<organism evidence="2 3">
    <name type="scientific">Sulfurisphaera ohwakuensis</name>
    <dbReference type="NCBI Taxonomy" id="69656"/>
    <lineage>
        <taxon>Archaea</taxon>
        <taxon>Thermoproteota</taxon>
        <taxon>Thermoprotei</taxon>
        <taxon>Sulfolobales</taxon>
        <taxon>Sulfolobaceae</taxon>
        <taxon>Sulfurisphaera</taxon>
    </lineage>
</organism>
<keyword evidence="1" id="KW-0812">Transmembrane</keyword>
<comment type="caution">
    <text evidence="2">The sequence shown here is derived from an EMBL/GenBank/DDBJ whole genome shotgun (WGS) entry which is preliminary data.</text>
</comment>
<gene>
    <name evidence="2" type="ORF">HNQ62_001307</name>
</gene>
<dbReference type="EMBL" id="JACHFY010000005">
    <property type="protein sequence ID" value="MBB5253538.1"/>
    <property type="molecule type" value="Genomic_DNA"/>
</dbReference>
<feature type="transmembrane region" description="Helical" evidence="1">
    <location>
        <begin position="6"/>
        <end position="23"/>
    </location>
</feature>
<keyword evidence="1" id="KW-0472">Membrane</keyword>
<evidence type="ECO:0000256" key="1">
    <source>
        <dbReference type="SAM" id="Phobius"/>
    </source>
</evidence>
<protein>
    <submittedName>
        <fullName evidence="2">Uncharacterized protein</fullName>
    </submittedName>
</protein>
<reference evidence="2 3" key="1">
    <citation type="submission" date="2020-08" db="EMBL/GenBank/DDBJ databases">
        <title>Genomic Encyclopedia of Type Strains, Phase IV (KMG-IV): sequencing the most valuable type-strain genomes for metagenomic binning, comparative biology and taxonomic classification.</title>
        <authorList>
            <person name="Goeker M."/>
        </authorList>
    </citation>
    <scope>NUCLEOTIDE SEQUENCE [LARGE SCALE GENOMIC DNA]</scope>
    <source>
        <strain evidence="2 3">DSM 12421</strain>
    </source>
</reference>
<accession>A0A7J9RRF2</accession>
<evidence type="ECO:0000313" key="3">
    <source>
        <dbReference type="Proteomes" id="UP000582213"/>
    </source>
</evidence>